<evidence type="ECO:0000313" key="2">
    <source>
        <dbReference type="EMBL" id="OQS03764.1"/>
    </source>
</evidence>
<keyword evidence="1" id="KW-0732">Signal</keyword>
<dbReference type="EMBL" id="JNBS01000776">
    <property type="protein sequence ID" value="OQS03764.1"/>
    <property type="molecule type" value="Genomic_DNA"/>
</dbReference>
<dbReference type="Proteomes" id="UP000243217">
    <property type="component" value="Unassembled WGS sequence"/>
</dbReference>
<protein>
    <submittedName>
        <fullName evidence="2">Uncharacterized protein</fullName>
    </submittedName>
</protein>
<comment type="caution">
    <text evidence="2">The sequence shown here is derived from an EMBL/GenBank/DDBJ whole genome shotgun (WGS) entry which is preliminary data.</text>
</comment>
<keyword evidence="3" id="KW-1185">Reference proteome</keyword>
<gene>
    <name evidence="2" type="ORF">THRCLA_21074</name>
</gene>
<accession>A0A1W0A0H8</accession>
<proteinExistence type="predicted"/>
<sequence length="106" mass="11832">MDFTQTLCTLKVIISVHSLLGWTLVFCTDEVREEIEGTGDDGAGGLKSNRDELRGQTDSISIREVSTMELRKGLEMVDHYFAAEDENGYIHIHDRTSLLIVTSDQG</sequence>
<dbReference type="AlphaFoldDB" id="A0A1W0A0H8"/>
<name>A0A1W0A0H8_9STRA</name>
<evidence type="ECO:0000313" key="3">
    <source>
        <dbReference type="Proteomes" id="UP000243217"/>
    </source>
</evidence>
<organism evidence="2 3">
    <name type="scientific">Thraustotheca clavata</name>
    <dbReference type="NCBI Taxonomy" id="74557"/>
    <lineage>
        <taxon>Eukaryota</taxon>
        <taxon>Sar</taxon>
        <taxon>Stramenopiles</taxon>
        <taxon>Oomycota</taxon>
        <taxon>Saprolegniomycetes</taxon>
        <taxon>Saprolegniales</taxon>
        <taxon>Achlyaceae</taxon>
        <taxon>Thraustotheca</taxon>
    </lineage>
</organism>
<evidence type="ECO:0000256" key="1">
    <source>
        <dbReference type="SAM" id="SignalP"/>
    </source>
</evidence>
<feature type="signal peptide" evidence="1">
    <location>
        <begin position="1"/>
        <end position="27"/>
    </location>
</feature>
<reference evidence="2 3" key="1">
    <citation type="journal article" date="2014" name="Genome Biol. Evol.">
        <title>The secreted proteins of Achlya hypogyna and Thraustotheca clavata identify the ancestral oomycete secretome and reveal gene acquisitions by horizontal gene transfer.</title>
        <authorList>
            <person name="Misner I."/>
            <person name="Blouin N."/>
            <person name="Leonard G."/>
            <person name="Richards T.A."/>
            <person name="Lane C.E."/>
        </authorList>
    </citation>
    <scope>NUCLEOTIDE SEQUENCE [LARGE SCALE GENOMIC DNA]</scope>
    <source>
        <strain evidence="2 3">ATCC 34112</strain>
    </source>
</reference>
<feature type="chain" id="PRO_5010707819" evidence="1">
    <location>
        <begin position="28"/>
        <end position="106"/>
    </location>
</feature>